<feature type="compositionally biased region" description="Polar residues" evidence="2">
    <location>
        <begin position="171"/>
        <end position="188"/>
    </location>
</feature>
<feature type="compositionally biased region" description="Basic and acidic residues" evidence="2">
    <location>
        <begin position="1"/>
        <end position="15"/>
    </location>
</feature>
<feature type="region of interest" description="Disordered" evidence="2">
    <location>
        <begin position="1"/>
        <end position="31"/>
    </location>
</feature>
<keyword evidence="1" id="KW-0175">Coiled coil</keyword>
<organism evidence="3 4">
    <name type="scientific">Microctonus aethiopoides</name>
    <dbReference type="NCBI Taxonomy" id="144406"/>
    <lineage>
        <taxon>Eukaryota</taxon>
        <taxon>Metazoa</taxon>
        <taxon>Ecdysozoa</taxon>
        <taxon>Arthropoda</taxon>
        <taxon>Hexapoda</taxon>
        <taxon>Insecta</taxon>
        <taxon>Pterygota</taxon>
        <taxon>Neoptera</taxon>
        <taxon>Endopterygota</taxon>
        <taxon>Hymenoptera</taxon>
        <taxon>Apocrita</taxon>
        <taxon>Ichneumonoidea</taxon>
        <taxon>Braconidae</taxon>
        <taxon>Euphorinae</taxon>
        <taxon>Microctonus</taxon>
    </lineage>
</organism>
<reference evidence="3" key="1">
    <citation type="journal article" date="2023" name="bioRxiv">
        <title>Scaffold-level genome assemblies of two parasitoid biocontrol wasps reveal the parthenogenesis mechanism and an associated novel virus.</title>
        <authorList>
            <person name="Inwood S."/>
            <person name="Skelly J."/>
            <person name="Guhlin J."/>
            <person name="Harrop T."/>
            <person name="Goldson S."/>
            <person name="Dearden P."/>
        </authorList>
    </citation>
    <scope>NUCLEOTIDE SEQUENCE</scope>
    <source>
        <strain evidence="3">Irish</strain>
        <tissue evidence="3">Whole body</tissue>
    </source>
</reference>
<dbReference type="EMBL" id="JAQQBS010001422">
    <property type="protein sequence ID" value="KAK0163721.1"/>
    <property type="molecule type" value="Genomic_DNA"/>
</dbReference>
<proteinExistence type="predicted"/>
<feature type="coiled-coil region" evidence="1">
    <location>
        <begin position="315"/>
        <end position="384"/>
    </location>
</feature>
<evidence type="ECO:0000313" key="4">
    <source>
        <dbReference type="Proteomes" id="UP001168990"/>
    </source>
</evidence>
<protein>
    <submittedName>
        <fullName evidence="3">Uncharacterized protein</fullName>
    </submittedName>
</protein>
<feature type="region of interest" description="Disordered" evidence="2">
    <location>
        <begin position="171"/>
        <end position="226"/>
    </location>
</feature>
<comment type="caution">
    <text evidence="3">The sequence shown here is derived from an EMBL/GenBank/DDBJ whole genome shotgun (WGS) entry which is preliminary data.</text>
</comment>
<gene>
    <name evidence="3" type="ORF">PV328_002424</name>
</gene>
<accession>A0AA39KJK5</accession>
<name>A0AA39KJK5_9HYME</name>
<dbReference type="AlphaFoldDB" id="A0AA39KJK5"/>
<sequence>MEERAESMKPMKLEKSSSSSRKNKKRGIKKGATRIDGWCNEDHGEMNGIPIPSYSPMFWQQSGVPPHIQHSHNGQRLFTAMSDPSVCGYSTVPVAYAMEPVSMPPIYPLYRPIPRPNYRALRGRPRVNVTSNQHHVATHVNHQNNMINGYSSLQDSRLNYLTSPLYQNGDYTSLPPTANNHTVNGTEELNSEHRRYSDPGLGPADLPPYPNSDDSDSGESGSSITTVGKNNKLVLSLVEQMTALREANSRMFRELHETKLSLQNMRTELVRVKQHVSSDYQPGMLSDIISEIREANKVVEETLMMKLNAIIQENNHQTMLELREVKARLSKMTEEKAVVDKKITKLEEDISGLKVNLNNEDHEIAAFEEETLTLRRELQEARASRNYVDNRAAKCVETSIANLITRANLNTPCITSTPIRTDIFNSCPINLADCQISSSSTSSNSSLLPSSFLSNSLRNIKSIGAARTHNPWRWNKCTTLKSTASQFDSTLNSSEFTEKSKNRGVAKMNDVQRLKENGKKQSLESSMSMEPDEKEALERLIHFHFNREPSLTIMPNSPKKKIENFHCQCNGINGTKQSFSLSYMGSVATPTSSLDINDIEKGIVVGNNNNISTSKSLEENGVTEVPDVVVVAGKSVVPKHLCSTRILTSRVLTAPSRTTYTTAYI</sequence>
<evidence type="ECO:0000256" key="2">
    <source>
        <dbReference type="SAM" id="MobiDB-lite"/>
    </source>
</evidence>
<evidence type="ECO:0000256" key="1">
    <source>
        <dbReference type="SAM" id="Coils"/>
    </source>
</evidence>
<feature type="compositionally biased region" description="Basic residues" evidence="2">
    <location>
        <begin position="21"/>
        <end position="31"/>
    </location>
</feature>
<keyword evidence="4" id="KW-1185">Reference proteome</keyword>
<evidence type="ECO:0000313" key="3">
    <source>
        <dbReference type="EMBL" id="KAK0163721.1"/>
    </source>
</evidence>
<reference evidence="3" key="2">
    <citation type="submission" date="2023-03" db="EMBL/GenBank/DDBJ databases">
        <authorList>
            <person name="Inwood S.N."/>
            <person name="Skelly J.G."/>
            <person name="Guhlin J."/>
            <person name="Harrop T.W.R."/>
            <person name="Goldson S.G."/>
            <person name="Dearden P.K."/>
        </authorList>
    </citation>
    <scope>NUCLEOTIDE SEQUENCE</scope>
    <source>
        <strain evidence="3">Irish</strain>
        <tissue evidence="3">Whole body</tissue>
    </source>
</reference>
<dbReference type="Proteomes" id="UP001168990">
    <property type="component" value="Unassembled WGS sequence"/>
</dbReference>